<comment type="caution">
    <text evidence="7">The sequence shown here is derived from an EMBL/GenBank/DDBJ whole genome shotgun (WGS) entry which is preliminary data.</text>
</comment>
<dbReference type="GO" id="GO:0006508">
    <property type="term" value="P:proteolysis"/>
    <property type="evidence" value="ECO:0007669"/>
    <property type="project" value="UniProtKB-KW"/>
</dbReference>
<evidence type="ECO:0000313" key="8">
    <source>
        <dbReference type="Proteomes" id="UP001301769"/>
    </source>
</evidence>
<gene>
    <name evidence="7" type="ORF">QBC37DRAFT_207492</name>
</gene>
<keyword evidence="3" id="KW-0064">Aspartyl protease</keyword>
<dbReference type="AlphaFoldDB" id="A0AAN7B5J0"/>
<evidence type="ECO:0000256" key="2">
    <source>
        <dbReference type="ARBA" id="ARBA00022670"/>
    </source>
</evidence>
<keyword evidence="8" id="KW-1185">Reference proteome</keyword>
<dbReference type="Proteomes" id="UP001301769">
    <property type="component" value="Unassembled WGS sequence"/>
</dbReference>
<dbReference type="EMBL" id="MU858143">
    <property type="protein sequence ID" value="KAK4211673.1"/>
    <property type="molecule type" value="Genomic_DNA"/>
</dbReference>
<evidence type="ECO:0000313" key="7">
    <source>
        <dbReference type="EMBL" id="KAK4211673.1"/>
    </source>
</evidence>
<feature type="region of interest" description="Disordered" evidence="5">
    <location>
        <begin position="59"/>
        <end position="84"/>
    </location>
</feature>
<evidence type="ECO:0000256" key="4">
    <source>
        <dbReference type="ARBA" id="ARBA00022801"/>
    </source>
</evidence>
<reference evidence="7" key="1">
    <citation type="journal article" date="2023" name="Mol. Phylogenet. Evol.">
        <title>Genome-scale phylogeny and comparative genomics of the fungal order Sordariales.</title>
        <authorList>
            <person name="Hensen N."/>
            <person name="Bonometti L."/>
            <person name="Westerberg I."/>
            <person name="Brannstrom I.O."/>
            <person name="Guillou S."/>
            <person name="Cros-Aarteil S."/>
            <person name="Calhoun S."/>
            <person name="Haridas S."/>
            <person name="Kuo A."/>
            <person name="Mondo S."/>
            <person name="Pangilinan J."/>
            <person name="Riley R."/>
            <person name="LaButti K."/>
            <person name="Andreopoulos B."/>
            <person name="Lipzen A."/>
            <person name="Chen C."/>
            <person name="Yan M."/>
            <person name="Daum C."/>
            <person name="Ng V."/>
            <person name="Clum A."/>
            <person name="Steindorff A."/>
            <person name="Ohm R.A."/>
            <person name="Martin F."/>
            <person name="Silar P."/>
            <person name="Natvig D.O."/>
            <person name="Lalanne C."/>
            <person name="Gautier V."/>
            <person name="Ament-Velasquez S.L."/>
            <person name="Kruys A."/>
            <person name="Hutchinson M.I."/>
            <person name="Powell A.J."/>
            <person name="Barry K."/>
            <person name="Miller A.N."/>
            <person name="Grigoriev I.V."/>
            <person name="Debuchy R."/>
            <person name="Gladieux P."/>
            <person name="Hiltunen Thoren M."/>
            <person name="Johannesson H."/>
        </authorList>
    </citation>
    <scope>NUCLEOTIDE SEQUENCE</scope>
    <source>
        <strain evidence="7">PSN293</strain>
    </source>
</reference>
<feature type="domain" description="Ubiquitin-like" evidence="6">
    <location>
        <begin position="1"/>
        <end position="57"/>
    </location>
</feature>
<protein>
    <recommendedName>
        <fullName evidence="6">Ubiquitin-like domain-containing protein</fullName>
    </recommendedName>
</protein>
<keyword evidence="4" id="KW-0378">Hydrolase</keyword>
<dbReference type="GO" id="GO:0004190">
    <property type="term" value="F:aspartic-type endopeptidase activity"/>
    <property type="evidence" value="ECO:0007669"/>
    <property type="project" value="UniProtKB-KW"/>
</dbReference>
<dbReference type="Pfam" id="PF00240">
    <property type="entry name" value="ubiquitin"/>
    <property type="match status" value="1"/>
</dbReference>
<dbReference type="Gene3D" id="3.10.20.90">
    <property type="entry name" value="Phosphatidylinositol 3-kinase Catalytic Subunit, Chain A, domain 1"/>
    <property type="match status" value="1"/>
</dbReference>
<reference evidence="7" key="2">
    <citation type="submission" date="2023-05" db="EMBL/GenBank/DDBJ databases">
        <authorList>
            <consortium name="Lawrence Berkeley National Laboratory"/>
            <person name="Steindorff A."/>
            <person name="Hensen N."/>
            <person name="Bonometti L."/>
            <person name="Westerberg I."/>
            <person name="Brannstrom I.O."/>
            <person name="Guillou S."/>
            <person name="Cros-Aarteil S."/>
            <person name="Calhoun S."/>
            <person name="Haridas S."/>
            <person name="Kuo A."/>
            <person name="Mondo S."/>
            <person name="Pangilinan J."/>
            <person name="Riley R."/>
            <person name="Labutti K."/>
            <person name="Andreopoulos B."/>
            <person name="Lipzen A."/>
            <person name="Chen C."/>
            <person name="Yanf M."/>
            <person name="Daum C."/>
            <person name="Ng V."/>
            <person name="Clum A."/>
            <person name="Ohm R."/>
            <person name="Martin F."/>
            <person name="Silar P."/>
            <person name="Natvig D."/>
            <person name="Lalanne C."/>
            <person name="Gautier V."/>
            <person name="Ament-Velasquez S.L."/>
            <person name="Kruys A."/>
            <person name="Hutchinson M.I."/>
            <person name="Powell A.J."/>
            <person name="Barry K."/>
            <person name="Miller A.N."/>
            <person name="Grigoriev I.V."/>
            <person name="Debuchy R."/>
            <person name="Gladieux P."/>
            <person name="Thoren M.H."/>
            <person name="Johannesson H."/>
        </authorList>
    </citation>
    <scope>NUCLEOTIDE SEQUENCE</scope>
    <source>
        <strain evidence="7">PSN293</strain>
    </source>
</reference>
<sequence>MTIETLRDSIQAETGHHSSAQHLYHNGHLIGENSKTLADLQIGDGEMLALHIRDMRGSTTVAGPAARQPRAPRSSSQQAPQDPEMVRLQILGNPGMRNELARTQPEMAAALDDPARFAQVYTQEVERESRARAERYRQIQELNSDPFNVENQQKIAEMIRQERVMENLQNAMEHNPEGITCSNVARFLISRQNTDHGSSFRIRAHALYRSRSEWTQIQGAGRLRGSGNHHEPRMRRGMRNHALGRQTLFRRGERCWNRQHHWPRALGPG</sequence>
<evidence type="ECO:0000256" key="1">
    <source>
        <dbReference type="ARBA" id="ARBA00009136"/>
    </source>
</evidence>
<evidence type="ECO:0000256" key="5">
    <source>
        <dbReference type="SAM" id="MobiDB-lite"/>
    </source>
</evidence>
<evidence type="ECO:0000256" key="3">
    <source>
        <dbReference type="ARBA" id="ARBA00022750"/>
    </source>
</evidence>
<dbReference type="InterPro" id="IPR000626">
    <property type="entry name" value="Ubiquitin-like_dom"/>
</dbReference>
<dbReference type="InterPro" id="IPR029071">
    <property type="entry name" value="Ubiquitin-like_domsf"/>
</dbReference>
<organism evidence="7 8">
    <name type="scientific">Rhypophila decipiens</name>
    <dbReference type="NCBI Taxonomy" id="261697"/>
    <lineage>
        <taxon>Eukaryota</taxon>
        <taxon>Fungi</taxon>
        <taxon>Dikarya</taxon>
        <taxon>Ascomycota</taxon>
        <taxon>Pezizomycotina</taxon>
        <taxon>Sordariomycetes</taxon>
        <taxon>Sordariomycetidae</taxon>
        <taxon>Sordariales</taxon>
        <taxon>Naviculisporaceae</taxon>
        <taxon>Rhypophila</taxon>
    </lineage>
</organism>
<dbReference type="PROSITE" id="PS50053">
    <property type="entry name" value="UBIQUITIN_2"/>
    <property type="match status" value="1"/>
</dbReference>
<evidence type="ECO:0000259" key="6">
    <source>
        <dbReference type="PROSITE" id="PS50053"/>
    </source>
</evidence>
<dbReference type="SUPFAM" id="SSF54236">
    <property type="entry name" value="Ubiquitin-like"/>
    <property type="match status" value="1"/>
</dbReference>
<comment type="similarity">
    <text evidence="1">Belongs to the DDI1 family.</text>
</comment>
<keyword evidence="2" id="KW-0645">Protease</keyword>
<dbReference type="InterPro" id="IPR033882">
    <property type="entry name" value="DDI1_N"/>
</dbReference>
<feature type="compositionally biased region" description="Low complexity" evidence="5">
    <location>
        <begin position="64"/>
        <end position="81"/>
    </location>
</feature>
<dbReference type="CDD" id="cd01796">
    <property type="entry name" value="Ubl_Ddi1_like"/>
    <property type="match status" value="1"/>
</dbReference>
<dbReference type="PANTHER" id="PTHR12917:SF1">
    <property type="entry name" value="AT13091P"/>
    <property type="match status" value="1"/>
</dbReference>
<name>A0AAN7B5J0_9PEZI</name>
<dbReference type="PANTHER" id="PTHR12917">
    <property type="entry name" value="ASPARTYL PROTEASE DDI-RELATED"/>
    <property type="match status" value="1"/>
</dbReference>
<accession>A0AAN7B5J0</accession>
<proteinExistence type="inferred from homology"/>